<dbReference type="PROSITE" id="PS50894">
    <property type="entry name" value="HPT"/>
    <property type="match status" value="4"/>
</dbReference>
<dbReference type="SUPFAM" id="SSF50341">
    <property type="entry name" value="CheW-like"/>
    <property type="match status" value="1"/>
</dbReference>
<dbReference type="InterPro" id="IPR058661">
    <property type="entry name" value="FimL_2nd"/>
</dbReference>
<dbReference type="SUPFAM" id="SSF47226">
    <property type="entry name" value="Histidine-containing phosphotransfer domain, HPT domain"/>
    <property type="match status" value="6"/>
</dbReference>
<dbReference type="InterPro" id="IPR003594">
    <property type="entry name" value="HATPase_dom"/>
</dbReference>
<feature type="domain" description="Response regulatory" evidence="9">
    <location>
        <begin position="1807"/>
        <end position="1923"/>
    </location>
</feature>
<dbReference type="InterPro" id="IPR005467">
    <property type="entry name" value="His_kinase_dom"/>
</dbReference>
<dbReference type="Pfam" id="PF02518">
    <property type="entry name" value="HATPase_c"/>
    <property type="match status" value="1"/>
</dbReference>
<feature type="compositionally biased region" description="Acidic residues" evidence="7">
    <location>
        <begin position="567"/>
        <end position="598"/>
    </location>
</feature>
<keyword evidence="6" id="KW-0175">Coiled coil</keyword>
<dbReference type="Gene3D" id="3.30.565.10">
    <property type="entry name" value="Histidine kinase-like ATPase, C-terminal domain"/>
    <property type="match status" value="1"/>
</dbReference>
<accession>A0A3B0YUT2</accession>
<dbReference type="Gene3D" id="3.40.50.2300">
    <property type="match status" value="1"/>
</dbReference>
<comment type="catalytic activity">
    <reaction evidence="1">
        <text>ATP + protein L-histidine = ADP + protein N-phospho-L-histidine.</text>
        <dbReference type="EC" id="2.7.13.3"/>
    </reaction>
</comment>
<feature type="compositionally biased region" description="Acidic residues" evidence="7">
    <location>
        <begin position="819"/>
        <end position="831"/>
    </location>
</feature>
<feature type="region of interest" description="Disordered" evidence="7">
    <location>
        <begin position="1285"/>
        <end position="1321"/>
    </location>
</feature>
<evidence type="ECO:0000259" key="11">
    <source>
        <dbReference type="PROSITE" id="PS50894"/>
    </source>
</evidence>
<dbReference type="InterPro" id="IPR004358">
    <property type="entry name" value="Sig_transdc_His_kin-like_C"/>
</dbReference>
<keyword evidence="3" id="KW-0597">Phosphoprotein</keyword>
<reference evidence="12" key="1">
    <citation type="submission" date="2018-06" db="EMBL/GenBank/DDBJ databases">
        <authorList>
            <person name="Zhirakovskaya E."/>
        </authorList>
    </citation>
    <scope>NUCLEOTIDE SEQUENCE</scope>
</reference>
<dbReference type="Gene3D" id="1.20.120.160">
    <property type="entry name" value="HPT domain"/>
    <property type="match status" value="5"/>
</dbReference>
<feature type="domain" description="Histidine kinase" evidence="8">
    <location>
        <begin position="1427"/>
        <end position="1645"/>
    </location>
</feature>
<dbReference type="Pfam" id="PF01584">
    <property type="entry name" value="CheW"/>
    <property type="match status" value="1"/>
</dbReference>
<dbReference type="PROSITE" id="PS50109">
    <property type="entry name" value="HIS_KIN"/>
    <property type="match status" value="1"/>
</dbReference>
<dbReference type="SUPFAM" id="SSF52172">
    <property type="entry name" value="CheY-like"/>
    <property type="match status" value="1"/>
</dbReference>
<dbReference type="GO" id="GO:0000155">
    <property type="term" value="F:phosphorelay sensor kinase activity"/>
    <property type="evidence" value="ECO:0007669"/>
    <property type="project" value="InterPro"/>
</dbReference>
<keyword evidence="4" id="KW-0808">Transferase</keyword>
<dbReference type="SMART" id="SM00260">
    <property type="entry name" value="CheW"/>
    <property type="match status" value="1"/>
</dbReference>
<dbReference type="EC" id="2.7.13.3" evidence="2"/>
<evidence type="ECO:0000256" key="7">
    <source>
        <dbReference type="SAM" id="MobiDB-lite"/>
    </source>
</evidence>
<dbReference type="Pfam" id="PF26379">
    <property type="entry name" value="FimL_2nd"/>
    <property type="match status" value="1"/>
</dbReference>
<feature type="region of interest" description="Disordered" evidence="7">
    <location>
        <begin position="1125"/>
        <end position="1154"/>
    </location>
</feature>
<feature type="region of interest" description="Disordered" evidence="7">
    <location>
        <begin position="776"/>
        <end position="835"/>
    </location>
</feature>
<evidence type="ECO:0000259" key="9">
    <source>
        <dbReference type="PROSITE" id="PS50110"/>
    </source>
</evidence>
<dbReference type="SMART" id="SM00073">
    <property type="entry name" value="HPT"/>
    <property type="match status" value="4"/>
</dbReference>
<protein>
    <recommendedName>
        <fullName evidence="2">histidine kinase</fullName>
        <ecNumber evidence="2">2.7.13.3</ecNumber>
    </recommendedName>
</protein>
<dbReference type="InterPro" id="IPR001789">
    <property type="entry name" value="Sig_transdc_resp-reg_receiver"/>
</dbReference>
<dbReference type="CDD" id="cd00088">
    <property type="entry name" value="HPT"/>
    <property type="match status" value="4"/>
</dbReference>
<feature type="domain" description="CheW-like" evidence="10">
    <location>
        <begin position="1647"/>
        <end position="1785"/>
    </location>
</feature>
<dbReference type="SMART" id="SM01231">
    <property type="entry name" value="H-kinase_dim"/>
    <property type="match status" value="1"/>
</dbReference>
<feature type="domain" description="HPt" evidence="11">
    <location>
        <begin position="650"/>
        <end position="754"/>
    </location>
</feature>
<dbReference type="InterPro" id="IPR036061">
    <property type="entry name" value="CheW-like_dom_sf"/>
</dbReference>
<dbReference type="Gene3D" id="2.30.30.40">
    <property type="entry name" value="SH3 Domains"/>
    <property type="match status" value="1"/>
</dbReference>
<dbReference type="SMART" id="SM00387">
    <property type="entry name" value="HATPase_c"/>
    <property type="match status" value="1"/>
</dbReference>
<dbReference type="FunFam" id="3.30.565.10:FF:000016">
    <property type="entry name" value="Chemotaxis protein CheA, putative"/>
    <property type="match status" value="1"/>
</dbReference>
<feature type="region of interest" description="Disordered" evidence="7">
    <location>
        <begin position="567"/>
        <end position="644"/>
    </location>
</feature>
<dbReference type="GO" id="GO:0006935">
    <property type="term" value="P:chemotaxis"/>
    <property type="evidence" value="ECO:0007669"/>
    <property type="project" value="InterPro"/>
</dbReference>
<evidence type="ECO:0000256" key="4">
    <source>
        <dbReference type="ARBA" id="ARBA00022679"/>
    </source>
</evidence>
<dbReference type="InterPro" id="IPR002545">
    <property type="entry name" value="CheW-lke_dom"/>
</dbReference>
<evidence type="ECO:0000256" key="6">
    <source>
        <dbReference type="SAM" id="Coils"/>
    </source>
</evidence>
<name>A0A3B0YUT2_9ZZZZ</name>
<feature type="coiled-coil region" evidence="6">
    <location>
        <begin position="1345"/>
        <end position="1379"/>
    </location>
</feature>
<dbReference type="CDD" id="cd17546">
    <property type="entry name" value="REC_hyHK_CKI1_RcsC-like"/>
    <property type="match status" value="1"/>
</dbReference>
<dbReference type="InterPro" id="IPR036890">
    <property type="entry name" value="HATPase_C_sf"/>
</dbReference>
<feature type="domain" description="HPt" evidence="11">
    <location>
        <begin position="843"/>
        <end position="952"/>
    </location>
</feature>
<sequence>MNQVIDFSTLTWVKNELDETLKEARQSLEAHVEDPSDEAQLGFLAAHLHQVYGTLQMVELYGAALLAEEMEHTAKAIADGSVAKQDEACDVIMGAILQLPDYLDRLIAGSQDIPLVLLPVLNDLRAVRGANLLSENAMFSPDLGVALPEDVAAYSIDADEVAGTRELRHQFQIGLLGWFRGGDREQQALQNMSQVLDTLHGVSSEPPVARLWWVAAGVADAIRSGTLDGSVSVKRLMGQVDRQIKRMVDGGEQVLTADPATDLIKNLMFYVARSEGGGERVDAIQTTYQLKEMLPGEEAMAAARESLSGQNADLFATVAVAVKEELARLKDQLDIALRNGCEDGDTLQTMVQALSSLGDTLGMLSLGEVRSAVVAKVEELSVHLKEGTSPPDTLLMDVASTLLFVESSVETMGSGRSVDVSEGSVDEHLAKSEFNQVMDVVLQEAISDLVRAKEAIVVYAKGSDEVGDLAEVPQWFNQVKGGLLLLEETRAASIIDAAAKYIQDKLIPGGETVPEDELDSLADAICGLEYYLESRREHRMYGDSAMNVAEKGIATLGYQVQGDVSDELSETAVEAEDFSEALEPFDPDPGDESNDNNDDVVTSGQLESRIDAEPELTENDDLEGESNELSGSESSLDQDVDEDDGLTVIGDEIDEEILEIFIEEAEEEIESLGSQLPQWIRNHSNKDAMDTVRRSFHTLKGSGRLVGAMRVGEFAWAYENMLNRLIDGTIEVSDPMIDVLERSLDALVELVEQVKHGSAVSQPVSWLKQTADAISNKEPLPESPAEQSHDEVLEAESAAEEIPDVQSEPAETAPVSDSVEPENSEPEDDSLDIAATDNSLIVDSVMDPMLYEIFNSESRGHLEVLRQFLGQVDNGDACIDEALTRALHTLHGSAHMAGSDPIADLSGELEQYAKQLSLTGMEMPEAGCVALQDSVGQIQDMLDVLPDEHRAPDGFDELLVRVRALRADAPQAVEEEYTEEATEEERIEEVTETALYAEIDPELLEIFLEESEEHLELSDSALDKWRKNSEDHEALAELQRALHTIKGGARMADIGPIGDLAHAVESLIISINESDSTENDQALAGVQRAQDILVNMLGEVRNNKPLETSDELISELQVLRDSVLAGRAEPDPEPVAETSDTTEDTSDEIAAKNDPYADIDSELLEVFLEEAADILEHSAETLQNWKVEPGNAELMAEFQRELHTLKGGSRMADITAIGDLAHAVESLMVKVSEGGVDAGAPVFSVLDDSHDVLSQMIADVADHKLVSGSPELIADLEAIREGKTVKKRGKKAKKPEPVATPVAVEKEGETDERRSHSRSSQELVRVKTSLLDSLVNYAGEVSIYRSRLEQQVGAYRFNLVELEQTVSRVREQLRKLEIETEAQVLFRYESEAEVDTDDFDPLEMDRYSHMQQLSRSLVESCSDLGSLQGLLDNITRESETLLLQQSRVNTELQEGLMRTRMVPFLGLAPRMRRIVRQTCQELGKQAELELSGAEGEMDRTVVDRIVAPIEHMLRNAISHGVETPEQRRKAGKPEDGIIRITFERESSDVVLKMSDDGAGINMDAIRSKAIERGLMDENSSLGDNEILQFILETGFSTAEKVTQVSGRGVGMDVVNSEVKQLGGSLHIDSTLGQGTTFTVRLPFTLALNQALLIEVGEDTYAVPLSSIEGIVRMRREDLKAYYDDPDARFEYGDYEYEVRHLGSVLGTGKPHLDSTQKRLPVLLARAGDHGMAFHVENLLGSREIVVKSVGPQISTVRGVSGATILGDGRVVMILDMVAMLRASGQTSDAMEQVEELMQQTSVRESLTVMVVDDSITVRKVTTRLLERHEMNVISAKDGVDAVSKLQENIPDIMLLDIEMPRMDGFELATHIRNEPRLRDIPIIMITSRTGDKHRQRAMQIGVNRYLGKPFQESDLMANITELLEE</sequence>
<dbReference type="InterPro" id="IPR008207">
    <property type="entry name" value="Sig_transdc_His_kin_Hpt_dom"/>
</dbReference>
<dbReference type="EMBL" id="UOFN01000127">
    <property type="protein sequence ID" value="VAW80450.1"/>
    <property type="molecule type" value="Genomic_DNA"/>
</dbReference>
<dbReference type="InterPro" id="IPR011006">
    <property type="entry name" value="CheY-like_superfamily"/>
</dbReference>
<dbReference type="InterPro" id="IPR051315">
    <property type="entry name" value="Bact_Chemotaxis_CheA"/>
</dbReference>
<feature type="compositionally biased region" description="Acidic residues" evidence="7">
    <location>
        <begin position="613"/>
        <end position="626"/>
    </location>
</feature>
<evidence type="ECO:0000313" key="12">
    <source>
        <dbReference type="EMBL" id="VAW80450.1"/>
    </source>
</evidence>
<dbReference type="SUPFAM" id="SSF55874">
    <property type="entry name" value="ATPase domain of HSP90 chaperone/DNA topoisomerase II/histidine kinase"/>
    <property type="match status" value="1"/>
</dbReference>
<evidence type="ECO:0000256" key="5">
    <source>
        <dbReference type="ARBA" id="ARBA00022777"/>
    </source>
</evidence>
<feature type="compositionally biased region" description="Basic and acidic residues" evidence="7">
    <location>
        <begin position="1304"/>
        <end position="1314"/>
    </location>
</feature>
<organism evidence="12">
    <name type="scientific">hydrothermal vent metagenome</name>
    <dbReference type="NCBI Taxonomy" id="652676"/>
    <lineage>
        <taxon>unclassified sequences</taxon>
        <taxon>metagenomes</taxon>
        <taxon>ecological metagenomes</taxon>
    </lineage>
</organism>
<dbReference type="Pfam" id="PF01627">
    <property type="entry name" value="Hpt"/>
    <property type="match status" value="5"/>
</dbReference>
<dbReference type="Pfam" id="PF00072">
    <property type="entry name" value="Response_reg"/>
    <property type="match status" value="1"/>
</dbReference>
<evidence type="ECO:0000259" key="8">
    <source>
        <dbReference type="PROSITE" id="PS50109"/>
    </source>
</evidence>
<dbReference type="InterPro" id="IPR036641">
    <property type="entry name" value="HPT_dom_sf"/>
</dbReference>
<evidence type="ECO:0000259" key="10">
    <source>
        <dbReference type="PROSITE" id="PS50851"/>
    </source>
</evidence>
<evidence type="ECO:0000256" key="2">
    <source>
        <dbReference type="ARBA" id="ARBA00012438"/>
    </source>
</evidence>
<dbReference type="PROSITE" id="PS50851">
    <property type="entry name" value="CHEW"/>
    <property type="match status" value="1"/>
</dbReference>
<feature type="domain" description="HPt" evidence="11">
    <location>
        <begin position="1156"/>
        <end position="1260"/>
    </location>
</feature>
<dbReference type="PROSITE" id="PS50110">
    <property type="entry name" value="RESPONSE_REGULATORY"/>
    <property type="match status" value="1"/>
</dbReference>
<evidence type="ECO:0000256" key="1">
    <source>
        <dbReference type="ARBA" id="ARBA00000085"/>
    </source>
</evidence>
<dbReference type="PANTHER" id="PTHR43395">
    <property type="entry name" value="SENSOR HISTIDINE KINASE CHEA"/>
    <property type="match status" value="1"/>
</dbReference>
<dbReference type="GO" id="GO:0005737">
    <property type="term" value="C:cytoplasm"/>
    <property type="evidence" value="ECO:0007669"/>
    <property type="project" value="InterPro"/>
</dbReference>
<evidence type="ECO:0000256" key="3">
    <source>
        <dbReference type="ARBA" id="ARBA00022553"/>
    </source>
</evidence>
<dbReference type="PRINTS" id="PR00344">
    <property type="entry name" value="BCTRLSENSOR"/>
</dbReference>
<proteinExistence type="predicted"/>
<dbReference type="PANTHER" id="PTHR43395:SF8">
    <property type="entry name" value="HISTIDINE KINASE"/>
    <property type="match status" value="1"/>
</dbReference>
<dbReference type="InterPro" id="IPR004105">
    <property type="entry name" value="CheA-like_dim"/>
</dbReference>
<keyword evidence="5 12" id="KW-0418">Kinase</keyword>
<dbReference type="SMART" id="SM00448">
    <property type="entry name" value="REC"/>
    <property type="match status" value="1"/>
</dbReference>
<gene>
    <name evidence="12" type="ORF">MNBD_GAMMA15-1684</name>
</gene>
<feature type="domain" description="HPt" evidence="11">
    <location>
        <begin position="996"/>
        <end position="1100"/>
    </location>
</feature>
<feature type="compositionally biased region" description="Acidic residues" evidence="7">
    <location>
        <begin position="793"/>
        <end position="803"/>
    </location>
</feature>